<keyword evidence="4" id="KW-0496">Mitochondrion</keyword>
<keyword evidence="3 6" id="KW-1133">Transmembrane helix</keyword>
<dbReference type="InterPro" id="IPR009801">
    <property type="entry name" value="TMEM126"/>
</dbReference>
<evidence type="ECO:0000256" key="3">
    <source>
        <dbReference type="ARBA" id="ARBA00022989"/>
    </source>
</evidence>
<feature type="transmembrane region" description="Helical" evidence="6">
    <location>
        <begin position="28"/>
        <end position="48"/>
    </location>
</feature>
<keyword evidence="2 6" id="KW-0812">Transmembrane</keyword>
<evidence type="ECO:0000256" key="2">
    <source>
        <dbReference type="ARBA" id="ARBA00022692"/>
    </source>
</evidence>
<name>A0A5N5SLY7_9CRUS</name>
<dbReference type="PANTHER" id="PTHR16296:SF2">
    <property type="entry name" value="TRANSMEMBRANE PROTEIN 126A"/>
    <property type="match status" value="1"/>
</dbReference>
<reference evidence="7 8" key="1">
    <citation type="journal article" date="2019" name="PLoS Biol.">
        <title>Sex chromosomes control vertical transmission of feminizing Wolbachia symbionts in an isopod.</title>
        <authorList>
            <person name="Becking T."/>
            <person name="Chebbi M.A."/>
            <person name="Giraud I."/>
            <person name="Moumen B."/>
            <person name="Laverre T."/>
            <person name="Caubet Y."/>
            <person name="Peccoud J."/>
            <person name="Gilbert C."/>
            <person name="Cordaux R."/>
        </authorList>
    </citation>
    <scope>NUCLEOTIDE SEQUENCE [LARGE SCALE GENOMIC DNA]</scope>
    <source>
        <strain evidence="7">ANa2</strain>
        <tissue evidence="7">Whole body excluding digestive tract and cuticle</tissue>
    </source>
</reference>
<dbReference type="PANTHER" id="PTHR16296">
    <property type="entry name" value="UNCHARACTERIZED HYPOTHALAMUS PROTEIN HT007"/>
    <property type="match status" value="1"/>
</dbReference>
<organism evidence="7 8">
    <name type="scientific">Armadillidium nasatum</name>
    <dbReference type="NCBI Taxonomy" id="96803"/>
    <lineage>
        <taxon>Eukaryota</taxon>
        <taxon>Metazoa</taxon>
        <taxon>Ecdysozoa</taxon>
        <taxon>Arthropoda</taxon>
        <taxon>Crustacea</taxon>
        <taxon>Multicrustacea</taxon>
        <taxon>Malacostraca</taxon>
        <taxon>Eumalacostraca</taxon>
        <taxon>Peracarida</taxon>
        <taxon>Isopoda</taxon>
        <taxon>Oniscidea</taxon>
        <taxon>Crinocheta</taxon>
        <taxon>Armadillidiidae</taxon>
        <taxon>Armadillidium</taxon>
    </lineage>
</organism>
<gene>
    <name evidence="7" type="ORF">Anas_04124</name>
</gene>
<feature type="transmembrane region" description="Helical" evidence="6">
    <location>
        <begin position="84"/>
        <end position="103"/>
    </location>
</feature>
<dbReference type="Proteomes" id="UP000326759">
    <property type="component" value="Unassembled WGS sequence"/>
</dbReference>
<keyword evidence="8" id="KW-1185">Reference proteome</keyword>
<evidence type="ECO:0000313" key="7">
    <source>
        <dbReference type="EMBL" id="KAB7495081.1"/>
    </source>
</evidence>
<sequence length="133" mass="15223">MTHIFLVTRPILITERGCPVCMEVRSGLISICAGLIYPCVLIPFNVFLNANRYLTYYVPPITKEPLECLNTARTILFKPHLPRIFVLGCLQFFVGMSIAHLQMSNVTTVFEKIAFMEAINKENEEKKKQKQSQ</sequence>
<comment type="subcellular location">
    <subcellularLocation>
        <location evidence="1">Mitochondrion membrane</location>
        <topology evidence="1">Multi-pass membrane protein</topology>
    </subcellularLocation>
</comment>
<evidence type="ECO:0000256" key="5">
    <source>
        <dbReference type="ARBA" id="ARBA00023136"/>
    </source>
</evidence>
<accession>A0A5N5SLY7</accession>
<evidence type="ECO:0008006" key="9">
    <source>
        <dbReference type="Google" id="ProtNLM"/>
    </source>
</evidence>
<evidence type="ECO:0000256" key="1">
    <source>
        <dbReference type="ARBA" id="ARBA00004225"/>
    </source>
</evidence>
<dbReference type="Pfam" id="PF07114">
    <property type="entry name" value="TMEM126"/>
    <property type="match status" value="1"/>
</dbReference>
<evidence type="ECO:0000313" key="8">
    <source>
        <dbReference type="Proteomes" id="UP000326759"/>
    </source>
</evidence>
<keyword evidence="5 6" id="KW-0472">Membrane</keyword>
<dbReference type="GO" id="GO:0031966">
    <property type="term" value="C:mitochondrial membrane"/>
    <property type="evidence" value="ECO:0007669"/>
    <property type="project" value="UniProtKB-SubCell"/>
</dbReference>
<protein>
    <recommendedName>
        <fullName evidence="9">Transmembrane protein</fullName>
    </recommendedName>
</protein>
<dbReference type="AlphaFoldDB" id="A0A5N5SLY7"/>
<dbReference type="GO" id="GO:0032981">
    <property type="term" value="P:mitochondrial respiratory chain complex I assembly"/>
    <property type="evidence" value="ECO:0007669"/>
    <property type="project" value="TreeGrafter"/>
</dbReference>
<evidence type="ECO:0000256" key="4">
    <source>
        <dbReference type="ARBA" id="ARBA00023128"/>
    </source>
</evidence>
<evidence type="ECO:0000256" key="6">
    <source>
        <dbReference type="SAM" id="Phobius"/>
    </source>
</evidence>
<dbReference type="OrthoDB" id="6367496at2759"/>
<dbReference type="EMBL" id="SEYY01023124">
    <property type="protein sequence ID" value="KAB7495081.1"/>
    <property type="molecule type" value="Genomic_DNA"/>
</dbReference>
<proteinExistence type="predicted"/>
<comment type="caution">
    <text evidence="7">The sequence shown here is derived from an EMBL/GenBank/DDBJ whole genome shotgun (WGS) entry which is preliminary data.</text>
</comment>